<protein>
    <recommendedName>
        <fullName evidence="8">Cytochrome P450</fullName>
    </recommendedName>
</protein>
<accession>A0A3B5XV59</accession>
<dbReference type="OrthoDB" id="682272at2759"/>
<evidence type="ECO:0000256" key="4">
    <source>
        <dbReference type="PIRSR" id="PIRSR602401-1"/>
    </source>
</evidence>
<dbReference type="Gramene" id="TraesCAD_scaffold_025523_01G000100.1">
    <property type="protein sequence ID" value="TraesCAD_scaffold_025523_01G000100.1"/>
    <property type="gene ID" value="TraesCAD_scaffold_025523_01G000100"/>
</dbReference>
<dbReference type="InterPro" id="IPR002401">
    <property type="entry name" value="Cyt_P450_E_grp-I"/>
</dbReference>
<dbReference type="EnsemblPlants" id="TraesCS1A02G076700.1">
    <property type="protein sequence ID" value="TraesCS1A02G076700.1"/>
    <property type="gene ID" value="TraesCS1A02G076700"/>
</dbReference>
<reference evidence="6" key="1">
    <citation type="submission" date="2018-08" db="EMBL/GenBank/DDBJ databases">
        <authorList>
            <person name="Rossello M."/>
        </authorList>
    </citation>
    <scope>NUCLEOTIDE SEQUENCE [LARGE SCALE GENOMIC DNA]</scope>
    <source>
        <strain evidence="6">cv. Chinese Spring</strain>
    </source>
</reference>
<dbReference type="Gramene" id="TraesROB_scaffold_039785_01G000100.1">
    <property type="protein sequence ID" value="TraesROB_scaffold_039785_01G000100.1"/>
    <property type="gene ID" value="TraesROB_scaffold_039785_01G000100"/>
</dbReference>
<dbReference type="GO" id="GO:0020037">
    <property type="term" value="F:heme binding"/>
    <property type="evidence" value="ECO:0007669"/>
    <property type="project" value="InterPro"/>
</dbReference>
<keyword evidence="3" id="KW-0472">Membrane</keyword>
<comment type="cofactor">
    <cofactor evidence="4">
        <name>heme</name>
        <dbReference type="ChEBI" id="CHEBI:30413"/>
    </cofactor>
</comment>
<evidence type="ECO:0000256" key="2">
    <source>
        <dbReference type="ARBA" id="ARBA00022692"/>
    </source>
</evidence>
<evidence type="ECO:0000313" key="7">
    <source>
        <dbReference type="Proteomes" id="UP000019116"/>
    </source>
</evidence>
<dbReference type="SMR" id="A0A3B5XV59"/>
<dbReference type="OMA" id="ICREAKI"/>
<dbReference type="PROSITE" id="PS00086">
    <property type="entry name" value="CYTOCHROME_P450"/>
    <property type="match status" value="1"/>
</dbReference>
<evidence type="ECO:0000256" key="3">
    <source>
        <dbReference type="ARBA" id="ARBA00022989"/>
    </source>
</evidence>
<dbReference type="Gramene" id="TraesCLE_scaffold_036466_01G000100.1">
    <property type="protein sequence ID" value="TraesCLE_scaffold_036466_01G000100.1"/>
    <property type="gene ID" value="TraesCLE_scaffold_036466_01G000100"/>
</dbReference>
<dbReference type="STRING" id="4565.A0A3B5XV59"/>
<evidence type="ECO:0000313" key="6">
    <source>
        <dbReference type="EnsemblPlants" id="TraesCS1A02G076700.1"/>
    </source>
</evidence>
<feature type="binding site" description="axial binding residue" evidence="4">
    <location>
        <position position="485"/>
    </location>
    <ligand>
        <name>heme</name>
        <dbReference type="ChEBI" id="CHEBI:30413"/>
    </ligand>
    <ligandPart>
        <name>Fe</name>
        <dbReference type="ChEBI" id="CHEBI:18248"/>
    </ligandPart>
</feature>
<name>A0A3B5XV59_WHEAT</name>
<dbReference type="Pfam" id="PF00067">
    <property type="entry name" value="p450"/>
    <property type="match status" value="1"/>
</dbReference>
<dbReference type="Gramene" id="TraesCS1A03G0187200.1">
    <property type="protein sequence ID" value="TraesCS1A03G0187200.1.CDS"/>
    <property type="gene ID" value="TraesCS1A03G0187200"/>
</dbReference>
<keyword evidence="4 5" id="KW-0479">Metal-binding</keyword>
<dbReference type="PRINTS" id="PR00463">
    <property type="entry name" value="EP450I"/>
</dbReference>
<dbReference type="AlphaFoldDB" id="A0A3B5XV59"/>
<evidence type="ECO:0000256" key="1">
    <source>
        <dbReference type="ARBA" id="ARBA00010617"/>
    </source>
</evidence>
<dbReference type="PANTHER" id="PTHR47950:SF7">
    <property type="entry name" value="OS12G0196700 PROTEIN"/>
    <property type="match status" value="1"/>
</dbReference>
<dbReference type="Gramene" id="TraesCS1A02G076700.1">
    <property type="protein sequence ID" value="TraesCS1A02G076700.1"/>
    <property type="gene ID" value="TraesCS1A02G076700"/>
</dbReference>
<reference evidence="6" key="2">
    <citation type="submission" date="2018-10" db="UniProtKB">
        <authorList>
            <consortium name="EnsemblPlants"/>
        </authorList>
    </citation>
    <scope>IDENTIFICATION</scope>
</reference>
<dbReference type="GO" id="GO:0004497">
    <property type="term" value="F:monooxygenase activity"/>
    <property type="evidence" value="ECO:0007669"/>
    <property type="project" value="UniProtKB-KW"/>
</dbReference>
<dbReference type="GO" id="GO:0005506">
    <property type="term" value="F:iron ion binding"/>
    <property type="evidence" value="ECO:0007669"/>
    <property type="project" value="InterPro"/>
</dbReference>
<dbReference type="Gramene" id="TraesWEE_scaffold_010008_01G000100.1">
    <property type="protein sequence ID" value="TraesWEE_scaffold_010008_01G000100.1"/>
    <property type="gene ID" value="TraesWEE_scaffold_010008_01G000100"/>
</dbReference>
<keyword evidence="4 5" id="KW-0408">Iron</keyword>
<dbReference type="InterPro" id="IPR036396">
    <property type="entry name" value="Cyt_P450_sf"/>
</dbReference>
<dbReference type="Proteomes" id="UP000019116">
    <property type="component" value="Chromosome 1A"/>
</dbReference>
<dbReference type="Gramene" id="TraesPARA_EIv1.0_0084430.1">
    <property type="protein sequence ID" value="TraesPARA_EIv1.0_0084430.1.CDS"/>
    <property type="gene ID" value="TraesPARA_EIv1.0_0084430"/>
</dbReference>
<comment type="similarity">
    <text evidence="1 5">Belongs to the cytochrome P450 family.</text>
</comment>
<evidence type="ECO:0000256" key="5">
    <source>
        <dbReference type="RuleBase" id="RU000461"/>
    </source>
</evidence>
<dbReference type="InterPro" id="IPR001128">
    <property type="entry name" value="Cyt_P450"/>
</dbReference>
<keyword evidence="3" id="KW-1133">Transmembrane helix</keyword>
<keyword evidence="5" id="KW-0560">Oxidoreductase</keyword>
<keyword evidence="5" id="KW-0503">Monooxygenase</keyword>
<dbReference type="Gramene" id="TraesNOR1A03G00027230.1">
    <property type="protein sequence ID" value="TraesNOR1A03G00027230.1"/>
    <property type="gene ID" value="TraesNOR1A03G00027230"/>
</dbReference>
<dbReference type="Gene3D" id="1.10.630.10">
    <property type="entry name" value="Cytochrome P450"/>
    <property type="match status" value="1"/>
</dbReference>
<keyword evidence="2" id="KW-0812">Transmembrane</keyword>
<keyword evidence="4 5" id="KW-0349">Heme</keyword>
<dbReference type="PRINTS" id="PR00385">
    <property type="entry name" value="P450"/>
</dbReference>
<sequence length="543" mass="59696">MLATSGRGADARFSEIVSGSLGHYKWTGEVALSVAAKPENWSARKQEMADLSLVCAASLPLTLLAAYALQPLADARRRLPPGPRPLPLLGNLLDIGEHPHRSFASLADIHGPLMFVRLGTVPAVVATSPEAAREVLQKKNASMAARRGLDAWRVMDHDANSMVALPPRGKWRAFRQHSRAALLGPRPLDEHRAVREEEARELVRRLSAAGGAPVDVAREAFVAMVNVLCRGMFSEKLDPAVVSELTDVAEEAAVLSGLPNVSDFFPALAALDLQGIRRKAGKVLAWLYTLIDEQIERRKLSRADGDARRNDLLDVLLDMDGDVRDEDGWVMNQESIRGLLMELLLGATSVPTTIEWAMSELLQNPPAIHKLQAELRNVLGTRPCAWMEESDTGSLPYLQAVVKETLRLHPPVPFATGLAEEAVEIEGYNVPKGTTALVNIWGICRNAKVWDEPNRFLPERFLHREIEFFGADFELIAFSAGKRICPGLQLSSKMVPLILGSMLYHFDWTLPGEEDAAPVDMTEQFGLVLSMAVPLRVVPKKIL</sequence>
<dbReference type="GO" id="GO:0016705">
    <property type="term" value="F:oxidoreductase activity, acting on paired donors, with incorporation or reduction of molecular oxygen"/>
    <property type="evidence" value="ECO:0007669"/>
    <property type="project" value="InterPro"/>
</dbReference>
<dbReference type="PANTHER" id="PTHR47950">
    <property type="entry name" value="CYTOCHROME P450, FAMILY 76, SUBFAMILY C, POLYPEPTIDE 5-RELATED"/>
    <property type="match status" value="1"/>
</dbReference>
<proteinExistence type="inferred from homology"/>
<dbReference type="Gramene" id="TraesRN1A0100210100.1">
    <property type="protein sequence ID" value="TraesRN1A0100210100.1"/>
    <property type="gene ID" value="TraesRN1A0100210100"/>
</dbReference>
<evidence type="ECO:0008006" key="8">
    <source>
        <dbReference type="Google" id="ProtNLM"/>
    </source>
</evidence>
<dbReference type="InterPro" id="IPR017972">
    <property type="entry name" value="Cyt_P450_CS"/>
</dbReference>
<gene>
    <name evidence="6" type="primary">LOC123190219</name>
</gene>
<keyword evidence="7" id="KW-1185">Reference proteome</keyword>
<dbReference type="SUPFAM" id="SSF48264">
    <property type="entry name" value="Cytochrome P450"/>
    <property type="match status" value="1"/>
</dbReference>
<organism evidence="6">
    <name type="scientific">Triticum aestivum</name>
    <name type="common">Wheat</name>
    <dbReference type="NCBI Taxonomy" id="4565"/>
    <lineage>
        <taxon>Eukaryota</taxon>
        <taxon>Viridiplantae</taxon>
        <taxon>Streptophyta</taxon>
        <taxon>Embryophyta</taxon>
        <taxon>Tracheophyta</taxon>
        <taxon>Spermatophyta</taxon>
        <taxon>Magnoliopsida</taxon>
        <taxon>Liliopsida</taxon>
        <taxon>Poales</taxon>
        <taxon>Poaceae</taxon>
        <taxon>BOP clade</taxon>
        <taxon>Pooideae</taxon>
        <taxon>Triticodae</taxon>
        <taxon>Triticeae</taxon>
        <taxon>Triticinae</taxon>
        <taxon>Triticum</taxon>
    </lineage>
</organism>